<evidence type="ECO:0000313" key="1">
    <source>
        <dbReference type="EMBL" id="NHC34459.1"/>
    </source>
</evidence>
<reference evidence="1 2" key="1">
    <citation type="journal article" date="2015" name="Genome Announc.">
        <title>Draft Genome Sequence of the Terrestrial Cyanobacterium Scytonema millei VB511283, Isolated from Eastern India.</title>
        <authorList>
            <person name="Sen D."/>
            <person name="Chandrababunaidu M.M."/>
            <person name="Singh D."/>
            <person name="Sanghi N."/>
            <person name="Ghorai A."/>
            <person name="Mishra G.P."/>
            <person name="Madduluri M."/>
            <person name="Adhikary S.P."/>
            <person name="Tripathy S."/>
        </authorList>
    </citation>
    <scope>NUCLEOTIDE SEQUENCE [LARGE SCALE GENOMIC DNA]</scope>
    <source>
        <strain evidence="1 2">VB511283</strain>
    </source>
</reference>
<keyword evidence="2" id="KW-1185">Reference proteome</keyword>
<comment type="caution">
    <text evidence="1">The sequence shown here is derived from an EMBL/GenBank/DDBJ whole genome shotgun (WGS) entry which is preliminary data.</text>
</comment>
<dbReference type="AlphaFoldDB" id="A0A9X5E5B5"/>
<protein>
    <submittedName>
        <fullName evidence="1">Sigma-70 family RNA polymerase sigma factor</fullName>
    </submittedName>
</protein>
<accession>A0A9X5E5B5</accession>
<organism evidence="1 2">
    <name type="scientific">Scytonema millei VB511283</name>
    <dbReference type="NCBI Taxonomy" id="1245923"/>
    <lineage>
        <taxon>Bacteria</taxon>
        <taxon>Bacillati</taxon>
        <taxon>Cyanobacteriota</taxon>
        <taxon>Cyanophyceae</taxon>
        <taxon>Nostocales</taxon>
        <taxon>Scytonemataceae</taxon>
        <taxon>Scytonema</taxon>
    </lineage>
</organism>
<dbReference type="SUPFAM" id="SSF88946">
    <property type="entry name" value="Sigma2 domain of RNA polymerase sigma factors"/>
    <property type="match status" value="1"/>
</dbReference>
<dbReference type="EMBL" id="JTJC03000001">
    <property type="protein sequence ID" value="NHC34459.1"/>
    <property type="molecule type" value="Genomic_DNA"/>
</dbReference>
<dbReference type="GO" id="GO:0003700">
    <property type="term" value="F:DNA-binding transcription factor activity"/>
    <property type="evidence" value="ECO:0007669"/>
    <property type="project" value="InterPro"/>
</dbReference>
<gene>
    <name evidence="1" type="ORF">QH73_0007270</name>
</gene>
<dbReference type="OrthoDB" id="454880at2"/>
<dbReference type="GO" id="GO:0006352">
    <property type="term" value="P:DNA-templated transcription initiation"/>
    <property type="evidence" value="ECO:0007669"/>
    <property type="project" value="InterPro"/>
</dbReference>
<proteinExistence type="predicted"/>
<dbReference type="Proteomes" id="UP000031532">
    <property type="component" value="Unassembled WGS sequence"/>
</dbReference>
<dbReference type="RefSeq" id="WP_039715782.1">
    <property type="nucleotide sequence ID" value="NZ_JTJC03000001.1"/>
</dbReference>
<dbReference type="Gene3D" id="1.10.1740.10">
    <property type="match status" value="1"/>
</dbReference>
<sequence length="238" mass="27764">MEEFEVSLRQLVVETCQQKIGSLDRQRGLTRIVRSIAKSGKLWKENTPDYEDALQQTWLYFCRNLCEATTGDRYDPSRSSVTTWLNAYLRRRLQDLYLQRKTTNNSTTRQVYSVDELGKDAIEALEAAPDVPPILETTRKWIQTDPDGDLRRTYIQGYPKVNCQVLLLQRLPPETSWEDLAAQYKLSVSTLSSFYRRQCLPRLRKFGESQGYLEDTYHELSSTRKRSLPSVTNYSSRE</sequence>
<dbReference type="InterPro" id="IPR013325">
    <property type="entry name" value="RNA_pol_sigma_r2"/>
</dbReference>
<name>A0A9X5E5B5_9CYAN</name>
<evidence type="ECO:0000313" key="2">
    <source>
        <dbReference type="Proteomes" id="UP000031532"/>
    </source>
</evidence>